<feature type="compositionally biased region" description="Polar residues" evidence="1">
    <location>
        <begin position="31"/>
        <end position="40"/>
    </location>
</feature>
<gene>
    <name evidence="2" type="ORF">MAN_07641</name>
</gene>
<organism evidence="2 3">
    <name type="scientific">Metarhizium anisopliae (strain ARSEF 549)</name>
    <dbReference type="NCBI Taxonomy" id="3151832"/>
    <lineage>
        <taxon>Eukaryota</taxon>
        <taxon>Fungi</taxon>
        <taxon>Dikarya</taxon>
        <taxon>Ascomycota</taxon>
        <taxon>Pezizomycotina</taxon>
        <taxon>Sordariomycetes</taxon>
        <taxon>Hypocreomycetidae</taxon>
        <taxon>Hypocreales</taxon>
        <taxon>Clavicipitaceae</taxon>
        <taxon>Metarhizium</taxon>
    </lineage>
</organism>
<sequence length="88" mass="9904">MGLIKTLIVSGAAIAVAKEFNKKRQDKKHSNGSQCGQDQFNYGPPHPQQHQGYSQPNYQQYAPQGPPPNYHSQPNANQAPRPEKWSKY</sequence>
<keyword evidence="3" id="KW-1185">Reference proteome</keyword>
<dbReference type="VEuPathDB" id="FungiDB:MAN_07641"/>
<protein>
    <submittedName>
        <fullName evidence="2">Uncharacterized protein</fullName>
    </submittedName>
</protein>
<dbReference type="HOGENOM" id="CLU_2483834_0_0_1"/>
<feature type="region of interest" description="Disordered" evidence="1">
    <location>
        <begin position="21"/>
        <end position="88"/>
    </location>
</feature>
<feature type="compositionally biased region" description="Polar residues" evidence="1">
    <location>
        <begin position="48"/>
        <end position="62"/>
    </location>
</feature>
<reference evidence="2 3" key="1">
    <citation type="journal article" date="2014" name="Proc. Natl. Acad. Sci. U.S.A.">
        <title>Trajectory and genomic determinants of fungal-pathogen speciation and host adaptation.</title>
        <authorList>
            <person name="Hu X."/>
            <person name="Xiao G."/>
            <person name="Zheng P."/>
            <person name="Shang Y."/>
            <person name="Su Y."/>
            <person name="Zhang X."/>
            <person name="Liu X."/>
            <person name="Zhan S."/>
            <person name="St Leger R.J."/>
            <person name="Wang C."/>
        </authorList>
    </citation>
    <scope>NUCLEOTIDE SEQUENCE [LARGE SCALE GENOMIC DNA]</scope>
    <source>
        <strain evidence="2 3">ARSEF 549</strain>
    </source>
</reference>
<feature type="non-terminal residue" evidence="2">
    <location>
        <position position="1"/>
    </location>
</feature>
<name>A0A0B4EMZ8_METAF</name>
<comment type="caution">
    <text evidence="2">The sequence shown here is derived from an EMBL/GenBank/DDBJ whole genome shotgun (WGS) entry which is preliminary data.</text>
</comment>
<dbReference type="Proteomes" id="UP000031186">
    <property type="component" value="Unassembled WGS sequence"/>
</dbReference>
<evidence type="ECO:0000256" key="1">
    <source>
        <dbReference type="SAM" id="MobiDB-lite"/>
    </source>
</evidence>
<dbReference type="OrthoDB" id="4940373at2759"/>
<evidence type="ECO:0000313" key="3">
    <source>
        <dbReference type="Proteomes" id="UP000031186"/>
    </source>
</evidence>
<proteinExistence type="predicted"/>
<dbReference type="EMBL" id="AZNF01000010">
    <property type="protein sequence ID" value="KID63440.1"/>
    <property type="molecule type" value="Genomic_DNA"/>
</dbReference>
<accession>A0A0B4EMZ8</accession>
<evidence type="ECO:0000313" key="2">
    <source>
        <dbReference type="EMBL" id="KID63440.1"/>
    </source>
</evidence>
<dbReference type="AlphaFoldDB" id="A0A0B4EMZ8"/>